<name>A0ABZ2LGF2_9BACT</name>
<evidence type="ECO:0000313" key="3">
    <source>
        <dbReference type="EMBL" id="WXB08220.1"/>
    </source>
</evidence>
<protein>
    <recommendedName>
        <fullName evidence="5">TolB protein</fullName>
    </recommendedName>
</protein>
<evidence type="ECO:0000313" key="4">
    <source>
        <dbReference type="Proteomes" id="UP001374803"/>
    </source>
</evidence>
<evidence type="ECO:0000256" key="1">
    <source>
        <dbReference type="SAM" id="MobiDB-lite"/>
    </source>
</evidence>
<dbReference type="Proteomes" id="UP001374803">
    <property type="component" value="Chromosome"/>
</dbReference>
<dbReference type="Pfam" id="PF07676">
    <property type="entry name" value="PD40"/>
    <property type="match status" value="1"/>
</dbReference>
<feature type="chain" id="PRO_5047392975" description="TolB protein" evidence="2">
    <location>
        <begin position="21"/>
        <end position="767"/>
    </location>
</feature>
<accession>A0ABZ2LGF2</accession>
<keyword evidence="4" id="KW-1185">Reference proteome</keyword>
<feature type="region of interest" description="Disordered" evidence="1">
    <location>
        <begin position="30"/>
        <end position="72"/>
    </location>
</feature>
<evidence type="ECO:0008006" key="5">
    <source>
        <dbReference type="Google" id="ProtNLM"/>
    </source>
</evidence>
<dbReference type="EMBL" id="CP089983">
    <property type="protein sequence ID" value="WXB08220.1"/>
    <property type="molecule type" value="Genomic_DNA"/>
</dbReference>
<dbReference type="InterPro" id="IPR011659">
    <property type="entry name" value="WD40"/>
</dbReference>
<dbReference type="SUPFAM" id="SSF82171">
    <property type="entry name" value="DPP6 N-terminal domain-like"/>
    <property type="match status" value="1"/>
</dbReference>
<sequence length="767" mass="82014">MTRRLSLALLLALLAIMAVAWVPGCGSNDGNEFEDRNPDGSLPDGGDPGGGFGDSGGGGGGGNGTDGDFSITPRDQTIDVAIDQEKVTVAPATLKFQGKWRDQDVVASWSLDRGELGVVDNNGVFTPANTFARAMSGVVRVTGRYQRDRLYQASTAVTVRLHITQNGKPADPNGHGVGGVPIGGTVDNATKARLKGTPTNAPDLIGLYPYDGTVWPRGLFAPLLQWQSAHPAKAVYIHLKENGFEYEGFSSGTNLVNQPIWQAIWDKATYGNSGDPKDLLTLEIRIDDGAKTYGTITRSWTIAPGALKGTVYYNSYNTKLADAPTNGNSAGVIAIRPGQNQPVLAFPENKNKCFVCHTVSDDGSTLFAQYGVEGNDSTGRLNYANGRSYDLRNGQRIADYPGDQASNVANNRKFLWSGVYKDGSFALQSSRHTQEFYDGDTHVFRRDNGQPVAASGIDGVITEAVTPAFSPDGKKVAFNQWTGGPGAGNGYSLSMMDFACGAGGGGTGPSCGSLAFSGLTTLYTSPVREDRKGFLGWPAWLPDSTGLVFHNVIKRPDGSDSPLATWKNAEAQISFVGTNKVFNALRNLNGANPNGSERYLPTNDLHKNDERLNYEPTVNPIPSGGYYWVVFTSRRMYGNVAPGNPYEVGNGSAPVPKKLWVAAIDINRTDGKDPSHPAFYLPAQELNAGNLRGYWVVDPCKKNGNSCATGDECCNGFCRQNDQGALVCTDKPQGCAQEYENCEKDSDCCGAGAGYVCINNRCARKVN</sequence>
<feature type="compositionally biased region" description="Gly residues" evidence="1">
    <location>
        <begin position="46"/>
        <end position="65"/>
    </location>
</feature>
<dbReference type="RefSeq" id="WP_394837895.1">
    <property type="nucleotide sequence ID" value="NZ_CP089929.1"/>
</dbReference>
<reference evidence="3" key="1">
    <citation type="submission" date="2021-12" db="EMBL/GenBank/DDBJ databases">
        <title>Discovery of the Pendulisporaceae a myxobacterial family with distinct sporulation behavior and unique specialized metabolism.</title>
        <authorList>
            <person name="Garcia R."/>
            <person name="Popoff A."/>
            <person name="Bader C.D."/>
            <person name="Loehr J."/>
            <person name="Walesch S."/>
            <person name="Walt C."/>
            <person name="Boldt J."/>
            <person name="Bunk B."/>
            <person name="Haeckl F.J.F.P.J."/>
            <person name="Gunesch A.P."/>
            <person name="Birkelbach J."/>
            <person name="Nuebel U."/>
            <person name="Pietschmann T."/>
            <person name="Bach T."/>
            <person name="Mueller R."/>
        </authorList>
    </citation>
    <scope>NUCLEOTIDE SEQUENCE</scope>
    <source>
        <strain evidence="3">MSr11367</strain>
    </source>
</reference>
<feature type="signal peptide" evidence="2">
    <location>
        <begin position="1"/>
        <end position="20"/>
    </location>
</feature>
<proteinExistence type="predicted"/>
<organism evidence="3 4">
    <name type="scientific">Pendulispora rubella</name>
    <dbReference type="NCBI Taxonomy" id="2741070"/>
    <lineage>
        <taxon>Bacteria</taxon>
        <taxon>Pseudomonadati</taxon>
        <taxon>Myxococcota</taxon>
        <taxon>Myxococcia</taxon>
        <taxon>Myxococcales</taxon>
        <taxon>Sorangiineae</taxon>
        <taxon>Pendulisporaceae</taxon>
        <taxon>Pendulispora</taxon>
    </lineage>
</organism>
<keyword evidence="2" id="KW-0732">Signal</keyword>
<gene>
    <name evidence="3" type="ORF">LVJ94_13370</name>
</gene>
<evidence type="ECO:0000256" key="2">
    <source>
        <dbReference type="SAM" id="SignalP"/>
    </source>
</evidence>